<dbReference type="Pfam" id="PF04860">
    <property type="entry name" value="Phage_portal"/>
    <property type="match status" value="1"/>
</dbReference>
<accession>A0ABS6WSP2</accession>
<keyword evidence="3" id="KW-1185">Reference proteome</keyword>
<dbReference type="NCBIfam" id="TIGR01537">
    <property type="entry name" value="portal_HK97"/>
    <property type="match status" value="1"/>
</dbReference>
<evidence type="ECO:0000256" key="1">
    <source>
        <dbReference type="SAM" id="MobiDB-lite"/>
    </source>
</evidence>
<dbReference type="EMBL" id="JAHWQX010000004">
    <property type="protein sequence ID" value="MBW3098658.1"/>
    <property type="molecule type" value="Genomic_DNA"/>
</dbReference>
<protein>
    <submittedName>
        <fullName evidence="2">Phage portal protein</fullName>
    </submittedName>
</protein>
<feature type="region of interest" description="Disordered" evidence="1">
    <location>
        <begin position="1"/>
        <end position="37"/>
    </location>
</feature>
<proteinExistence type="predicted"/>
<evidence type="ECO:0000313" key="2">
    <source>
        <dbReference type="EMBL" id="MBW3098658.1"/>
    </source>
</evidence>
<reference evidence="2" key="1">
    <citation type="submission" date="2021-07" db="EMBL/GenBank/DDBJ databases">
        <title>Pseudohoeflea marina sp. nov. a polyhydroxyalcanoate-producing bacterium.</title>
        <authorList>
            <person name="Zheng W."/>
            <person name="Yu S."/>
            <person name="Huang Y."/>
        </authorList>
    </citation>
    <scope>NUCLEOTIDE SEQUENCE</scope>
    <source>
        <strain evidence="2">DP4N28-3</strain>
    </source>
</reference>
<evidence type="ECO:0000313" key="3">
    <source>
        <dbReference type="Proteomes" id="UP001430804"/>
    </source>
</evidence>
<gene>
    <name evidence="2" type="ORF">KY465_15340</name>
</gene>
<dbReference type="Proteomes" id="UP001430804">
    <property type="component" value="Unassembled WGS sequence"/>
</dbReference>
<comment type="caution">
    <text evidence="2">The sequence shown here is derived from an EMBL/GenBank/DDBJ whole genome shotgun (WGS) entry which is preliminary data.</text>
</comment>
<sequence>MAWTVRLPFSWAPGRHPTHAPPSDAPPPEASPPNAERKAHLPAALAALGASIGASWTARSYPSLAREGFMGNPVAHRAVRMIAETAAATPWLVYEGEREHPRHPVLDLLARPNGQVSGTEFLETLYGHLLISGNAWLDAIAGGDGLIGLQILRPDRVRTIAGPDGWPVAHEYGVGNKRRRYPVDPVAGRGLLHLRLFHPLDDHAGFPPLGAAQMALDLHNQSSTWNKALLDNSARPSGALVYQPKDGGNLTEEQFDRLKQQLEEGYQGASRAGRPMLLEGGLDWKAMGLTPRDMDFVEARNGAARDIALALGVPPMLIGIPGDLTYANYQEANRAFCRQTVLPLVARTAAALSNWLAPVYGAGIRLDFDADRLPGLEAEREALWNRLSRADFLTADEKREALGYQALGEKTGLTSQDN</sequence>
<feature type="compositionally biased region" description="Pro residues" evidence="1">
    <location>
        <begin position="19"/>
        <end position="31"/>
    </location>
</feature>
<dbReference type="InterPro" id="IPR006944">
    <property type="entry name" value="Phage/GTA_portal"/>
</dbReference>
<dbReference type="InterPro" id="IPR006427">
    <property type="entry name" value="Portal_HK97"/>
</dbReference>
<organism evidence="2 3">
    <name type="scientific">Pseudohoeflea coraliihabitans</name>
    <dbReference type="NCBI Taxonomy" id="2860393"/>
    <lineage>
        <taxon>Bacteria</taxon>
        <taxon>Pseudomonadati</taxon>
        <taxon>Pseudomonadota</taxon>
        <taxon>Alphaproteobacteria</taxon>
        <taxon>Hyphomicrobiales</taxon>
        <taxon>Rhizobiaceae</taxon>
        <taxon>Pseudohoeflea</taxon>
    </lineage>
</organism>
<name>A0ABS6WSP2_9HYPH</name>